<evidence type="ECO:0000313" key="2">
    <source>
        <dbReference type="EMBL" id="RHH13978.1"/>
    </source>
</evidence>
<feature type="transmembrane region" description="Helical" evidence="1">
    <location>
        <begin position="6"/>
        <end position="23"/>
    </location>
</feature>
<dbReference type="AlphaFoldDB" id="A0A396C4L1"/>
<name>A0A396C4L1_BACFG</name>
<organism evidence="2 3">
    <name type="scientific">Bacteroides fragilis</name>
    <dbReference type="NCBI Taxonomy" id="817"/>
    <lineage>
        <taxon>Bacteria</taxon>
        <taxon>Pseudomonadati</taxon>
        <taxon>Bacteroidota</taxon>
        <taxon>Bacteroidia</taxon>
        <taxon>Bacteroidales</taxon>
        <taxon>Bacteroidaceae</taxon>
        <taxon>Bacteroides</taxon>
    </lineage>
</organism>
<reference evidence="2 3" key="1">
    <citation type="submission" date="2018-08" db="EMBL/GenBank/DDBJ databases">
        <title>A genome reference for cultivated species of the human gut microbiota.</title>
        <authorList>
            <person name="Zou Y."/>
            <person name="Xue W."/>
            <person name="Luo G."/>
        </authorList>
    </citation>
    <scope>NUCLEOTIDE SEQUENCE [LARGE SCALE GENOMIC DNA]</scope>
    <source>
        <strain evidence="2 3">AM18-6</strain>
    </source>
</reference>
<proteinExistence type="predicted"/>
<evidence type="ECO:0000256" key="1">
    <source>
        <dbReference type="SAM" id="Phobius"/>
    </source>
</evidence>
<evidence type="ECO:0008006" key="4">
    <source>
        <dbReference type="Google" id="ProtNLM"/>
    </source>
</evidence>
<dbReference type="EMBL" id="QRJE01000009">
    <property type="protein sequence ID" value="RHH13978.1"/>
    <property type="molecule type" value="Genomic_DNA"/>
</dbReference>
<protein>
    <recommendedName>
        <fullName evidence="4">Transmembrane protein</fullName>
    </recommendedName>
</protein>
<keyword evidence="1" id="KW-0472">Membrane</keyword>
<dbReference type="Proteomes" id="UP000266644">
    <property type="component" value="Unassembled WGS sequence"/>
</dbReference>
<accession>A0A396C4L1</accession>
<sequence>MADLILYAVPVAVILWLLIRVLVKLHDRLLERLPPADPDSDYVDADGNHIYYDRKFIARLERERQEATDNNKV</sequence>
<gene>
    <name evidence="2" type="ORF">DW228_07025</name>
</gene>
<keyword evidence="1" id="KW-0812">Transmembrane</keyword>
<evidence type="ECO:0000313" key="3">
    <source>
        <dbReference type="Proteomes" id="UP000266644"/>
    </source>
</evidence>
<comment type="caution">
    <text evidence="2">The sequence shown here is derived from an EMBL/GenBank/DDBJ whole genome shotgun (WGS) entry which is preliminary data.</text>
</comment>
<dbReference type="RefSeq" id="WP_122296728.1">
    <property type="nucleotide sequence ID" value="NZ_CABJEQ010000017.1"/>
</dbReference>
<keyword evidence="1" id="KW-1133">Transmembrane helix</keyword>